<gene>
    <name evidence="3" type="ORF">GA0111570_10585</name>
</gene>
<reference evidence="3 4" key="1">
    <citation type="submission" date="2016-06" db="EMBL/GenBank/DDBJ databases">
        <authorList>
            <person name="Olsen C.W."/>
            <person name="Carey S."/>
            <person name="Hinshaw L."/>
            <person name="Karasin A.I."/>
        </authorList>
    </citation>
    <scope>NUCLEOTIDE SEQUENCE [LARGE SCALE GENOMIC DNA]</scope>
    <source>
        <strain evidence="3 4">LZ-22</strain>
    </source>
</reference>
<dbReference type="AlphaFoldDB" id="A0A1G6GUM2"/>
<evidence type="ECO:0000313" key="4">
    <source>
        <dbReference type="Proteomes" id="UP000199086"/>
    </source>
</evidence>
<evidence type="ECO:0008006" key="5">
    <source>
        <dbReference type="Google" id="ProtNLM"/>
    </source>
</evidence>
<dbReference type="EMBL" id="FMYF01000005">
    <property type="protein sequence ID" value="SDB85634.1"/>
    <property type="molecule type" value="Genomic_DNA"/>
</dbReference>
<keyword evidence="2" id="KW-1133">Transmembrane helix</keyword>
<feature type="transmembrane region" description="Helical" evidence="2">
    <location>
        <begin position="62"/>
        <end position="87"/>
    </location>
</feature>
<evidence type="ECO:0000256" key="2">
    <source>
        <dbReference type="SAM" id="Phobius"/>
    </source>
</evidence>
<dbReference type="RefSeq" id="WP_092609539.1">
    <property type="nucleotide sequence ID" value="NZ_FMYF01000005.1"/>
</dbReference>
<accession>A0A1G6GUM2</accession>
<feature type="transmembrane region" description="Helical" evidence="2">
    <location>
        <begin position="94"/>
        <end position="116"/>
    </location>
</feature>
<dbReference type="STRING" id="1577474.GA0111570_10585"/>
<feature type="transmembrane region" description="Helical" evidence="2">
    <location>
        <begin position="34"/>
        <end position="56"/>
    </location>
</feature>
<keyword evidence="2" id="KW-0812">Transmembrane</keyword>
<keyword evidence="2" id="KW-0472">Membrane</keyword>
<evidence type="ECO:0000313" key="3">
    <source>
        <dbReference type="EMBL" id="SDB85634.1"/>
    </source>
</evidence>
<sequence length="169" mass="17044">MAVDEQPGVVDPTPAGPVPDRPATGAATAYARHLLFAGLLGGHLGLIGSVAVFAAVRGGVAAASAAVGSVVAILFFSLGQAVVLRYAERNGSGLLVAALGSYGVRIAGLAGALSLYEGAGLQILDRTATSLGVVATVLLWTTAEVVAFARMRMPVYDLGYTPRPPRSGK</sequence>
<dbReference type="Proteomes" id="UP000199086">
    <property type="component" value="Unassembled WGS sequence"/>
</dbReference>
<feature type="region of interest" description="Disordered" evidence="1">
    <location>
        <begin position="1"/>
        <end position="22"/>
    </location>
</feature>
<evidence type="ECO:0000256" key="1">
    <source>
        <dbReference type="SAM" id="MobiDB-lite"/>
    </source>
</evidence>
<name>A0A1G6GUM2_9ACTN</name>
<proteinExistence type="predicted"/>
<protein>
    <recommendedName>
        <fullName evidence="5">ATP synthase protein I</fullName>
    </recommendedName>
</protein>
<keyword evidence="4" id="KW-1185">Reference proteome</keyword>
<dbReference type="OrthoDB" id="3730904at2"/>
<feature type="transmembrane region" description="Helical" evidence="2">
    <location>
        <begin position="128"/>
        <end position="149"/>
    </location>
</feature>
<organism evidence="3 4">
    <name type="scientific">Raineyella antarctica</name>
    <dbReference type="NCBI Taxonomy" id="1577474"/>
    <lineage>
        <taxon>Bacteria</taxon>
        <taxon>Bacillati</taxon>
        <taxon>Actinomycetota</taxon>
        <taxon>Actinomycetes</taxon>
        <taxon>Propionibacteriales</taxon>
        <taxon>Propionibacteriaceae</taxon>
        <taxon>Raineyella</taxon>
    </lineage>
</organism>